<accession>W7TE20</accession>
<proteinExistence type="predicted"/>
<organism evidence="2 3">
    <name type="scientific">Nannochloropsis gaditana</name>
    <dbReference type="NCBI Taxonomy" id="72520"/>
    <lineage>
        <taxon>Eukaryota</taxon>
        <taxon>Sar</taxon>
        <taxon>Stramenopiles</taxon>
        <taxon>Ochrophyta</taxon>
        <taxon>Eustigmatophyceae</taxon>
        <taxon>Eustigmatales</taxon>
        <taxon>Monodopsidaceae</taxon>
        <taxon>Nannochloropsis</taxon>
    </lineage>
</organism>
<name>W7TE20_9STRA</name>
<reference evidence="2 3" key="1">
    <citation type="journal article" date="2014" name="Mol. Plant">
        <title>Chromosome Scale Genome Assembly and Transcriptome Profiling of Nannochloropsis gaditana in Nitrogen Depletion.</title>
        <authorList>
            <person name="Corteggiani Carpinelli E."/>
            <person name="Telatin A."/>
            <person name="Vitulo N."/>
            <person name="Forcato C."/>
            <person name="D'Angelo M."/>
            <person name="Schiavon R."/>
            <person name="Vezzi A."/>
            <person name="Giacometti G.M."/>
            <person name="Morosinotto T."/>
            <person name="Valle G."/>
        </authorList>
    </citation>
    <scope>NUCLEOTIDE SEQUENCE [LARGE SCALE GENOMIC DNA]</scope>
    <source>
        <strain evidence="2 3">B-31</strain>
    </source>
</reference>
<evidence type="ECO:0000313" key="2">
    <source>
        <dbReference type="EMBL" id="EWM25250.1"/>
    </source>
</evidence>
<sequence>MLEDIAQQLEFTEILLLFLRNQRMPKTFFKSMTNRQSSLESSSLKWDLRASMLSRVMREYTAMQEKRRTKDEVMKRLRGKLKKPAHHSPESRMKRCSEKREEGVLQARREPSTSEHVAIDPSLSLPFLPPLFPPFLPLSQTHLDFRL</sequence>
<feature type="compositionally biased region" description="Basic and acidic residues" evidence="1">
    <location>
        <begin position="87"/>
        <end position="113"/>
    </location>
</feature>
<dbReference type="EMBL" id="AZIL01000997">
    <property type="protein sequence ID" value="EWM25250.1"/>
    <property type="molecule type" value="Genomic_DNA"/>
</dbReference>
<protein>
    <submittedName>
        <fullName evidence="2">Uncharacterized protein</fullName>
    </submittedName>
</protein>
<evidence type="ECO:0000256" key="1">
    <source>
        <dbReference type="SAM" id="MobiDB-lite"/>
    </source>
</evidence>
<comment type="caution">
    <text evidence="2">The sequence shown here is derived from an EMBL/GenBank/DDBJ whole genome shotgun (WGS) entry which is preliminary data.</text>
</comment>
<keyword evidence="3" id="KW-1185">Reference proteome</keyword>
<dbReference type="AlphaFoldDB" id="W7TE20"/>
<feature type="region of interest" description="Disordered" evidence="1">
    <location>
        <begin position="78"/>
        <end position="116"/>
    </location>
</feature>
<gene>
    <name evidence="2" type="ORF">Naga_101208g2</name>
</gene>
<dbReference type="Proteomes" id="UP000019335">
    <property type="component" value="Chromosome 11"/>
</dbReference>
<evidence type="ECO:0000313" key="3">
    <source>
        <dbReference type="Proteomes" id="UP000019335"/>
    </source>
</evidence>